<protein>
    <submittedName>
        <fullName evidence="2">Phenylalanine--tRNA ligase beta subunit</fullName>
    </submittedName>
</protein>
<reference evidence="2" key="1">
    <citation type="journal article" date="2014" name="PLoS ONE">
        <title>Transcriptome-Based Identification of ABC Transporters in the Western Tarnished Plant Bug Lygus hesperus.</title>
        <authorList>
            <person name="Hull J.J."/>
            <person name="Chaney K."/>
            <person name="Geib S.M."/>
            <person name="Fabrick J.A."/>
            <person name="Brent C.S."/>
            <person name="Walsh D."/>
            <person name="Lavine L.C."/>
        </authorList>
    </citation>
    <scope>NUCLEOTIDE SEQUENCE</scope>
</reference>
<name>A0A0A9W2T2_LYGHE</name>
<reference evidence="3" key="3">
    <citation type="journal article" date="2016" name="Gigascience">
        <title>De novo construction of an expanded transcriptome assembly for the western tarnished plant bug, Lygus hesperus.</title>
        <authorList>
            <person name="Tassone E.E."/>
            <person name="Geib S.M."/>
            <person name="Hall B."/>
            <person name="Fabrick J.A."/>
            <person name="Brent C.S."/>
            <person name="Hull J.J."/>
        </authorList>
    </citation>
    <scope>NUCLEOTIDE SEQUENCE</scope>
</reference>
<accession>A0A0A9W2T2</accession>
<dbReference type="GO" id="GO:0016874">
    <property type="term" value="F:ligase activity"/>
    <property type="evidence" value="ECO:0007669"/>
    <property type="project" value="UniProtKB-KW"/>
</dbReference>
<evidence type="ECO:0000256" key="1">
    <source>
        <dbReference type="SAM" id="MobiDB-lite"/>
    </source>
</evidence>
<proteinExistence type="predicted"/>
<feature type="compositionally biased region" description="Basic and acidic residues" evidence="1">
    <location>
        <begin position="106"/>
        <end position="117"/>
    </location>
</feature>
<organism evidence="2">
    <name type="scientific">Lygus hesperus</name>
    <name type="common">Western plant bug</name>
    <dbReference type="NCBI Taxonomy" id="30085"/>
    <lineage>
        <taxon>Eukaryota</taxon>
        <taxon>Metazoa</taxon>
        <taxon>Ecdysozoa</taxon>
        <taxon>Arthropoda</taxon>
        <taxon>Hexapoda</taxon>
        <taxon>Insecta</taxon>
        <taxon>Pterygota</taxon>
        <taxon>Neoptera</taxon>
        <taxon>Paraneoptera</taxon>
        <taxon>Hemiptera</taxon>
        <taxon>Heteroptera</taxon>
        <taxon>Panheteroptera</taxon>
        <taxon>Cimicomorpha</taxon>
        <taxon>Miridae</taxon>
        <taxon>Mirini</taxon>
        <taxon>Lygus</taxon>
    </lineage>
</organism>
<feature type="compositionally biased region" description="Polar residues" evidence="1">
    <location>
        <begin position="50"/>
        <end position="66"/>
    </location>
</feature>
<dbReference type="EMBL" id="GBHO01041510">
    <property type="protein sequence ID" value="JAG02094.1"/>
    <property type="molecule type" value="Transcribed_RNA"/>
</dbReference>
<gene>
    <name evidence="2" type="primary">pheT_14</name>
    <name evidence="2" type="ORF">CM83_1158</name>
    <name evidence="3" type="ORF">g.59100</name>
</gene>
<keyword evidence="2" id="KW-0436">Ligase</keyword>
<evidence type="ECO:0000313" key="2">
    <source>
        <dbReference type="EMBL" id="JAG02094.1"/>
    </source>
</evidence>
<feature type="compositionally biased region" description="Polar residues" evidence="1">
    <location>
        <begin position="89"/>
        <end position="105"/>
    </location>
</feature>
<feature type="region of interest" description="Disordered" evidence="1">
    <location>
        <begin position="50"/>
        <end position="117"/>
    </location>
</feature>
<sequence length="117" mass="12624">MVPTYQWQHIPSNPIEENGRNLGYQNLSSTAGMKADDTVFFVHNNNTTVPQQQMYSEQGSNETGSGVSKVHEKSPTQQGTAAVGVLATLSHTANRTNCTHNNNGSGKEDVQASSCKE</sequence>
<dbReference type="EMBL" id="GDHC01003230">
    <property type="protein sequence ID" value="JAQ15399.1"/>
    <property type="molecule type" value="Transcribed_RNA"/>
</dbReference>
<evidence type="ECO:0000313" key="3">
    <source>
        <dbReference type="EMBL" id="JAQ15399.1"/>
    </source>
</evidence>
<dbReference type="AlphaFoldDB" id="A0A0A9W2T2"/>
<reference evidence="2" key="2">
    <citation type="submission" date="2014-07" db="EMBL/GenBank/DDBJ databases">
        <authorList>
            <person name="Hull J."/>
        </authorList>
    </citation>
    <scope>NUCLEOTIDE SEQUENCE</scope>
</reference>